<proteinExistence type="predicted"/>
<gene>
    <name evidence="1" type="ORF">EF807_01580</name>
</gene>
<dbReference type="AlphaFoldDB" id="A0A520KYK8"/>
<comment type="caution">
    <text evidence="1">The sequence shown here is derived from an EMBL/GenBank/DDBJ whole genome shotgun (WGS) entry which is preliminary data.</text>
</comment>
<organism evidence="1 2">
    <name type="scientific">Candidatus Methanolliviera hydrocarbonicum</name>
    <dbReference type="NCBI Taxonomy" id="2491085"/>
    <lineage>
        <taxon>Archaea</taxon>
        <taxon>Methanobacteriati</taxon>
        <taxon>Methanobacteriota</taxon>
        <taxon>Candidatus Methanoliparia</taxon>
        <taxon>Candidatus Methanoliparales</taxon>
        <taxon>Candidatus Methanollivieraceae</taxon>
        <taxon>Candidatus Methanolliviera</taxon>
    </lineage>
</organism>
<dbReference type="Proteomes" id="UP000320766">
    <property type="component" value="Unassembled WGS sequence"/>
</dbReference>
<sequence length="151" mass="18501">MRTSQARNDLPVHKDHREVSHSWVVVKLKDGRKVSIDPTLLTEGNYHPPAIIPDPEGRFMQYTFLYEDYKRWIWEKNYYMTFSAWLERWEEANPFAFDEFRAYYRYGRLYPSPEDAILGRTVCCVRYHMPVEEFDWWNVEPFCREKPFSEW</sequence>
<dbReference type="EMBL" id="RXIL01000029">
    <property type="protein sequence ID" value="RZN72318.1"/>
    <property type="molecule type" value="Genomic_DNA"/>
</dbReference>
<evidence type="ECO:0000313" key="1">
    <source>
        <dbReference type="EMBL" id="RZN72318.1"/>
    </source>
</evidence>
<protein>
    <submittedName>
        <fullName evidence="1">Uncharacterized protein</fullName>
    </submittedName>
</protein>
<name>A0A520KYK8_9EURY</name>
<reference evidence="1 2" key="1">
    <citation type="journal article" date="2019" name="Nat. Microbiol.">
        <title>Wide diversity of methane and short-chain alkane metabolisms in uncultured archaea.</title>
        <authorList>
            <person name="Borrel G."/>
            <person name="Adam P.S."/>
            <person name="McKay L.J."/>
            <person name="Chen L.X."/>
            <person name="Sierra-Garcia I.N."/>
            <person name="Sieber C.M."/>
            <person name="Letourneur Q."/>
            <person name="Ghozlane A."/>
            <person name="Andersen G.L."/>
            <person name="Li W.J."/>
            <person name="Hallam S.J."/>
            <person name="Muyzer G."/>
            <person name="de Oliveira V.M."/>
            <person name="Inskeep W.P."/>
            <person name="Banfield J.F."/>
            <person name="Gribaldo S."/>
        </authorList>
    </citation>
    <scope>NUCLEOTIDE SEQUENCE [LARGE SCALE GENOMIC DNA]</scope>
    <source>
        <strain evidence="1">NM1b</strain>
    </source>
</reference>
<evidence type="ECO:0000313" key="2">
    <source>
        <dbReference type="Proteomes" id="UP000320766"/>
    </source>
</evidence>
<accession>A0A520KYK8</accession>